<dbReference type="InterPro" id="IPR035899">
    <property type="entry name" value="DBL_dom_sf"/>
</dbReference>
<dbReference type="GO" id="GO:0005737">
    <property type="term" value="C:cytoplasm"/>
    <property type="evidence" value="ECO:0007669"/>
    <property type="project" value="TreeGrafter"/>
</dbReference>
<gene>
    <name evidence="2" type="ORF">BCR43DRAFT_521284</name>
</gene>
<dbReference type="Proteomes" id="UP000242180">
    <property type="component" value="Unassembled WGS sequence"/>
</dbReference>
<dbReference type="OrthoDB" id="1716625at2759"/>
<dbReference type="SUPFAM" id="SSF50729">
    <property type="entry name" value="PH domain-like"/>
    <property type="match status" value="1"/>
</dbReference>
<dbReference type="Gene3D" id="1.20.900.10">
    <property type="entry name" value="Dbl homology (DH) domain"/>
    <property type="match status" value="1"/>
</dbReference>
<evidence type="ECO:0000313" key="3">
    <source>
        <dbReference type="Proteomes" id="UP000242180"/>
    </source>
</evidence>
<dbReference type="OMA" id="AANDHAF"/>
<dbReference type="InterPro" id="IPR051092">
    <property type="entry name" value="FYVE_RhoGEF_PH"/>
</dbReference>
<dbReference type="SUPFAM" id="SSF48065">
    <property type="entry name" value="DBL homology domain (DH-domain)"/>
    <property type="match status" value="1"/>
</dbReference>
<comment type="caution">
    <text evidence="2">The sequence shown here is derived from an EMBL/GenBank/DDBJ whole genome shotgun (WGS) entry which is preliminary data.</text>
</comment>
<dbReference type="PANTHER" id="PTHR12673">
    <property type="entry name" value="FACIOGENITAL DYSPLASIA PROTEIN"/>
    <property type="match status" value="1"/>
</dbReference>
<dbReference type="PANTHER" id="PTHR12673:SF159">
    <property type="entry name" value="LD03170P"/>
    <property type="match status" value="1"/>
</dbReference>
<organism evidence="2 3">
    <name type="scientific">Syncephalastrum racemosum</name>
    <name type="common">Filamentous fungus</name>
    <dbReference type="NCBI Taxonomy" id="13706"/>
    <lineage>
        <taxon>Eukaryota</taxon>
        <taxon>Fungi</taxon>
        <taxon>Fungi incertae sedis</taxon>
        <taxon>Mucoromycota</taxon>
        <taxon>Mucoromycotina</taxon>
        <taxon>Mucoromycetes</taxon>
        <taxon>Mucorales</taxon>
        <taxon>Syncephalastraceae</taxon>
        <taxon>Syncephalastrum</taxon>
    </lineage>
</organism>
<dbReference type="STRING" id="13706.A0A1X2HLI1"/>
<dbReference type="GO" id="GO:0005085">
    <property type="term" value="F:guanyl-nucleotide exchange factor activity"/>
    <property type="evidence" value="ECO:0007669"/>
    <property type="project" value="InterPro"/>
</dbReference>
<dbReference type="PROSITE" id="PS50010">
    <property type="entry name" value="DH_2"/>
    <property type="match status" value="1"/>
</dbReference>
<reference evidence="2 3" key="1">
    <citation type="submission" date="2016-07" db="EMBL/GenBank/DDBJ databases">
        <title>Pervasive Adenine N6-methylation of Active Genes in Fungi.</title>
        <authorList>
            <consortium name="DOE Joint Genome Institute"/>
            <person name="Mondo S.J."/>
            <person name="Dannebaum R.O."/>
            <person name="Kuo R.C."/>
            <person name="Labutti K."/>
            <person name="Haridas S."/>
            <person name="Kuo A."/>
            <person name="Salamov A."/>
            <person name="Ahrendt S.R."/>
            <person name="Lipzen A."/>
            <person name="Sullivan W."/>
            <person name="Andreopoulos W.B."/>
            <person name="Clum A."/>
            <person name="Lindquist E."/>
            <person name="Daum C."/>
            <person name="Ramamoorthy G.K."/>
            <person name="Gryganskyi A."/>
            <person name="Culley D."/>
            <person name="Magnuson J.K."/>
            <person name="James T.Y."/>
            <person name="O'Malley M.A."/>
            <person name="Stajich J.E."/>
            <person name="Spatafora J.W."/>
            <person name="Visel A."/>
            <person name="Grigoriev I.V."/>
        </authorList>
    </citation>
    <scope>NUCLEOTIDE SEQUENCE [LARGE SCALE GENOMIC DNA]</scope>
    <source>
        <strain evidence="2 3">NRRL 2496</strain>
    </source>
</reference>
<dbReference type="InterPro" id="IPR011993">
    <property type="entry name" value="PH-like_dom_sf"/>
</dbReference>
<accession>A0A1X2HLI1</accession>
<dbReference type="AlphaFoldDB" id="A0A1X2HLI1"/>
<dbReference type="Pfam" id="PF00621">
    <property type="entry name" value="RhoGEF"/>
    <property type="match status" value="1"/>
</dbReference>
<dbReference type="InParanoid" id="A0A1X2HLI1"/>
<evidence type="ECO:0000259" key="1">
    <source>
        <dbReference type="PROSITE" id="PS50010"/>
    </source>
</evidence>
<evidence type="ECO:0000313" key="2">
    <source>
        <dbReference type="EMBL" id="ORZ00211.1"/>
    </source>
</evidence>
<dbReference type="EMBL" id="MCGN01000002">
    <property type="protein sequence ID" value="ORZ00211.1"/>
    <property type="molecule type" value="Genomic_DNA"/>
</dbReference>
<sequence length="562" mass="63883">MKLGKHAGKSSDNIRRGLQHIDKSSIRLLDPGELQYHITTQKTAALPAPSSDDDAASISSCSSTGSKFSIFSTAGSLFQWSANKAPSLKKIDKSMIRTEHRVEDNANAVTSAPPPIAIPDTQQEATELLTDGTDATSPQTHENKYMNSLQELYTTEESYLSDVKLIYETFGDEILRVGGQYLPESIRVVFEHYMGFMDLHRSMIEECQRYGDPSAMIFILKQHIPDIESLYRDYFVHFDEANRVLSTDPHDWPTDSLMHNMAVFIQERLALPSCRNLTLQSFLLQPIQRLMKYPLFFKSLSNCIDQENAPELYVQLLQCLDEMQAAIHRIEYYKQLQEEVARQNRLVSRIRTPISLQENAVDSSKPGRRLLHAGPLIVYPTSQKPLAARKGYDRFNASEAHPHLSNFHAFSKQAQKVYCFLFNDLFVITKTLDSNGKAKPMMVQEQELPEDCLFQVAENPGQLTCIDPCVTHLASAPTLSSSSSFYSLKSSVPTFEIHPRQFLVAVADRNIVNYHFETPTDNDKQIWLGQNLLRWAGFNFGSNNRHWRYHAPSSEVDEEYSL</sequence>
<dbReference type="InterPro" id="IPR000219">
    <property type="entry name" value="DH_dom"/>
</dbReference>
<proteinExistence type="predicted"/>
<keyword evidence="3" id="KW-1185">Reference proteome</keyword>
<protein>
    <submittedName>
        <fullName evidence="2">Dbl homology domain-containing protein</fullName>
    </submittedName>
</protein>
<dbReference type="Gene3D" id="2.30.29.30">
    <property type="entry name" value="Pleckstrin-homology domain (PH domain)/Phosphotyrosine-binding domain (PTB)"/>
    <property type="match status" value="1"/>
</dbReference>
<dbReference type="SMART" id="SM00325">
    <property type="entry name" value="RhoGEF"/>
    <property type="match status" value="1"/>
</dbReference>
<feature type="domain" description="DH" evidence="1">
    <location>
        <begin position="144"/>
        <end position="353"/>
    </location>
</feature>
<name>A0A1X2HLI1_SYNRA</name>